<dbReference type="GeneID" id="30024698"/>
<dbReference type="Proteomes" id="UP000076744">
    <property type="component" value="Unassembled WGS sequence"/>
</dbReference>
<sequence>MCERVVEYFRYQCAHPGPPRRSVRLCPLAEHQSPFGPCDLWTSRRAADEEPRPPTLIPEPCVPCKAAGGWQDYQDLQGRICWRRIQPAVAAAVLPLRNKA</sequence>
<name>A0A167MBW7_CORFA</name>
<evidence type="ECO:0000313" key="1">
    <source>
        <dbReference type="EMBL" id="OAA54179.1"/>
    </source>
</evidence>
<dbReference type="AlphaFoldDB" id="A0A167MBW7"/>
<organism evidence="1 2">
    <name type="scientific">Cordyceps fumosorosea (strain ARSEF 2679)</name>
    <name type="common">Isaria fumosorosea</name>
    <dbReference type="NCBI Taxonomy" id="1081104"/>
    <lineage>
        <taxon>Eukaryota</taxon>
        <taxon>Fungi</taxon>
        <taxon>Dikarya</taxon>
        <taxon>Ascomycota</taxon>
        <taxon>Pezizomycotina</taxon>
        <taxon>Sordariomycetes</taxon>
        <taxon>Hypocreomycetidae</taxon>
        <taxon>Hypocreales</taxon>
        <taxon>Cordycipitaceae</taxon>
        <taxon>Cordyceps</taxon>
    </lineage>
</organism>
<reference evidence="1 2" key="1">
    <citation type="journal article" date="2016" name="Genome Biol. Evol.">
        <title>Divergent and convergent evolution of fungal pathogenicity.</title>
        <authorList>
            <person name="Shang Y."/>
            <person name="Xiao G."/>
            <person name="Zheng P."/>
            <person name="Cen K."/>
            <person name="Zhan S."/>
            <person name="Wang C."/>
        </authorList>
    </citation>
    <scope>NUCLEOTIDE SEQUENCE [LARGE SCALE GENOMIC DNA]</scope>
    <source>
        <strain evidence="1 2">ARSEF 2679</strain>
    </source>
</reference>
<keyword evidence="2" id="KW-1185">Reference proteome</keyword>
<gene>
    <name evidence="1" type="ORF">ISF_08406</name>
</gene>
<protein>
    <submittedName>
        <fullName evidence="1">Uncharacterized protein</fullName>
    </submittedName>
</protein>
<proteinExistence type="predicted"/>
<comment type="caution">
    <text evidence="1">The sequence shown here is derived from an EMBL/GenBank/DDBJ whole genome shotgun (WGS) entry which is preliminary data.</text>
</comment>
<evidence type="ECO:0000313" key="2">
    <source>
        <dbReference type="Proteomes" id="UP000076744"/>
    </source>
</evidence>
<dbReference type="RefSeq" id="XP_018700752.1">
    <property type="nucleotide sequence ID" value="XM_018852009.1"/>
</dbReference>
<dbReference type="EMBL" id="AZHB01000030">
    <property type="protein sequence ID" value="OAA54179.1"/>
    <property type="molecule type" value="Genomic_DNA"/>
</dbReference>
<accession>A0A167MBW7</accession>